<dbReference type="RefSeq" id="WP_323578618.1">
    <property type="nucleotide sequence ID" value="NZ_JAYGJQ010000003.1"/>
</dbReference>
<accession>A0ABU5VYX9</accession>
<sequence length="503" mass="56984">MKTIKRIISKIILKNKYQSLALSQSQFLQVQRENFEILKTELDGTDIYNDLGMDKIFTYEQFINEVSVRGYDEFKPYIDRLIDGEKNVLFNNNSLYFGLTSGTSGKDSKKIPYNKQMIATFKDSQQMLASVVNELVEGIDLVNSARLTYGSNPETYEHNGISYGYISGILSAQTPYALKNVTFPTNDILAIENWEQKLDKLSDQVIPIDIKVASGIPSYLISIFEYVLEKTGKKEIKEVWPNLETVIYGATLIDPYRDRLNTLVGKKLNYFGIYAATEAPLGISINNARDEKQIYAFHPKMLFTFTDADDLSRTIGVGDIEEGKSYFVNTSASNGFVNYTMKDIIRIKSVAPILTFEILGRMGSGINLAAEKTSDEHVLDSVLTLNKTLSVNVDHYFLCPSNRKGIPCYQWTIFSDELKTKNEKEVSDLLDAIMSEQNKDYSDCREDFILAEPIVKIVSPIHLKDYFNANKDRGQFKMKTVFSCPETFTEFIAQAFPALLGNV</sequence>
<keyword evidence="2" id="KW-1185">Reference proteome</keyword>
<name>A0ABU5VYX9_9BACT</name>
<dbReference type="Pfam" id="PF03321">
    <property type="entry name" value="GH3"/>
    <property type="match status" value="1"/>
</dbReference>
<evidence type="ECO:0000313" key="2">
    <source>
        <dbReference type="Proteomes" id="UP001302274"/>
    </source>
</evidence>
<proteinExistence type="predicted"/>
<dbReference type="EMBL" id="JAYGJQ010000003">
    <property type="protein sequence ID" value="MEA9358285.1"/>
    <property type="molecule type" value="Genomic_DNA"/>
</dbReference>
<dbReference type="InterPro" id="IPR004993">
    <property type="entry name" value="GH3"/>
</dbReference>
<gene>
    <name evidence="1" type="ORF">SHI21_18765</name>
</gene>
<organism evidence="1 2">
    <name type="scientific">Bacteriovorax antarcticus</name>
    <dbReference type="NCBI Taxonomy" id="3088717"/>
    <lineage>
        <taxon>Bacteria</taxon>
        <taxon>Pseudomonadati</taxon>
        <taxon>Bdellovibrionota</taxon>
        <taxon>Bacteriovoracia</taxon>
        <taxon>Bacteriovoracales</taxon>
        <taxon>Bacteriovoracaceae</taxon>
        <taxon>Bacteriovorax</taxon>
    </lineage>
</organism>
<comment type="caution">
    <text evidence="1">The sequence shown here is derived from an EMBL/GenBank/DDBJ whole genome shotgun (WGS) entry which is preliminary data.</text>
</comment>
<reference evidence="1 2" key="1">
    <citation type="submission" date="2023-11" db="EMBL/GenBank/DDBJ databases">
        <title>A Novel Polar Bacteriovorax (B. antarcticus) Isolated from the Biocrust in Antarctica.</title>
        <authorList>
            <person name="Mun W."/>
            <person name="Choi S.Y."/>
            <person name="Mitchell R.J."/>
        </authorList>
    </citation>
    <scope>NUCLEOTIDE SEQUENCE [LARGE SCALE GENOMIC DNA]</scope>
    <source>
        <strain evidence="1 2">PP10</strain>
    </source>
</reference>
<dbReference type="PANTHER" id="PTHR31901">
    <property type="entry name" value="GH3 DOMAIN-CONTAINING PROTEIN"/>
    <property type="match status" value="1"/>
</dbReference>
<dbReference type="PANTHER" id="PTHR31901:SF9">
    <property type="entry name" value="GH3 DOMAIN-CONTAINING PROTEIN"/>
    <property type="match status" value="1"/>
</dbReference>
<protein>
    <submittedName>
        <fullName evidence="1">GH3 auxin-responsive promoter family protein</fullName>
    </submittedName>
</protein>
<dbReference type="Proteomes" id="UP001302274">
    <property type="component" value="Unassembled WGS sequence"/>
</dbReference>
<evidence type="ECO:0000313" key="1">
    <source>
        <dbReference type="EMBL" id="MEA9358285.1"/>
    </source>
</evidence>